<dbReference type="SUPFAM" id="SSF110296">
    <property type="entry name" value="Oligoxyloglucan reducing end-specific cellobiohydrolase"/>
    <property type="match status" value="1"/>
</dbReference>
<dbReference type="Pfam" id="PF14870">
    <property type="entry name" value="PSII_BNR"/>
    <property type="match status" value="2"/>
</dbReference>
<evidence type="ECO:0000256" key="1">
    <source>
        <dbReference type="ARBA" id="ARBA00022531"/>
    </source>
</evidence>
<dbReference type="OrthoDB" id="9813892at2"/>
<name>A0A1D9GKU7_9GAMM</name>
<dbReference type="PANTHER" id="PTHR47199:SF2">
    <property type="entry name" value="PHOTOSYSTEM II STABILITY_ASSEMBLY FACTOR HCF136, CHLOROPLASTIC"/>
    <property type="match status" value="1"/>
</dbReference>
<feature type="signal peptide" evidence="4">
    <location>
        <begin position="1"/>
        <end position="23"/>
    </location>
</feature>
<keyword evidence="3" id="KW-0175">Coiled coil</keyword>
<evidence type="ECO:0000259" key="5">
    <source>
        <dbReference type="Pfam" id="PF14870"/>
    </source>
</evidence>
<feature type="domain" description="Photosynthesis system II assembly factor Ycf48/Hcf136-like" evidence="5">
    <location>
        <begin position="40"/>
        <end position="116"/>
    </location>
</feature>
<dbReference type="KEGG" id="msq:BKP64_08865"/>
<dbReference type="AlphaFoldDB" id="A0A1D9GKU7"/>
<dbReference type="InterPro" id="IPR028203">
    <property type="entry name" value="PSII_CF48-like_dom"/>
</dbReference>
<organism evidence="6 7">
    <name type="scientific">Marinobacter salinus</name>
    <dbReference type="NCBI Taxonomy" id="1874317"/>
    <lineage>
        <taxon>Bacteria</taxon>
        <taxon>Pseudomonadati</taxon>
        <taxon>Pseudomonadota</taxon>
        <taxon>Gammaproteobacteria</taxon>
        <taxon>Pseudomonadales</taxon>
        <taxon>Marinobacteraceae</taxon>
        <taxon>Marinobacter</taxon>
    </lineage>
</organism>
<dbReference type="GO" id="GO:0009523">
    <property type="term" value="C:photosystem II"/>
    <property type="evidence" value="ECO:0007669"/>
    <property type="project" value="UniProtKB-KW"/>
</dbReference>
<dbReference type="EMBL" id="CP017715">
    <property type="protein sequence ID" value="AOY88266.1"/>
    <property type="molecule type" value="Genomic_DNA"/>
</dbReference>
<sequence length="376" mass="39755">MCKTLGAACLGLSMACASPVAFAIADVIDTPARPTQLAPENLLNDVTVAGDRIVAVGERGHIIYSDDEGQSWAQADVPVSVTLTGLDFGSETDGWAIGHSGVVLHSSDAGETWELQLTGIRAAELAIESQEEAIAEMEARVEVAPEEQKGDLEWALDDLLFTLENMQADLDIGPVNPFLDVWFADDQRGFVVGAYGMFFQTTDGGETWQDWSPKLDNSQNFHLNAITRIAGGAMVIVGEAGQIHVSVDAGETWERRESPYPGSLFGVTGTGGVNEVLAFGLRGTLMHSTDLGKSWKMVNTGSSATLNDGVVEASRVILVGNGGAVLTSGNGGDTFREYLRNDRQGVMSVVPVSGTNLLLVGEGGVKLTDALGKNLQ</sequence>
<feature type="chain" id="PRO_5009441951" evidence="4">
    <location>
        <begin position="24"/>
        <end position="376"/>
    </location>
</feature>
<accession>A0A1D9GKU7</accession>
<feature type="coiled-coil region" evidence="3">
    <location>
        <begin position="120"/>
        <end position="147"/>
    </location>
</feature>
<feature type="domain" description="Photosynthesis system II assembly factor Ycf48/Hcf136-like" evidence="5">
    <location>
        <begin position="176"/>
        <end position="304"/>
    </location>
</feature>
<keyword evidence="7" id="KW-1185">Reference proteome</keyword>
<evidence type="ECO:0000256" key="2">
    <source>
        <dbReference type="ARBA" id="ARBA00023276"/>
    </source>
</evidence>
<dbReference type="PROSITE" id="PS51257">
    <property type="entry name" value="PROKAR_LIPOPROTEIN"/>
    <property type="match status" value="1"/>
</dbReference>
<protein>
    <submittedName>
        <fullName evidence="6">Photosystem I reaction center subunit IV</fullName>
    </submittedName>
</protein>
<keyword evidence="2" id="KW-0604">Photosystem II</keyword>
<evidence type="ECO:0000313" key="6">
    <source>
        <dbReference type="EMBL" id="AOY88266.1"/>
    </source>
</evidence>
<reference evidence="6 7" key="1">
    <citation type="submission" date="2016-10" db="EMBL/GenBank/DDBJ databases">
        <title>Marinobacter salinus sp. nov., a moderately halophilic bacterium isolated from a tidal flat environment.</title>
        <authorList>
            <person name="Park S.-J."/>
        </authorList>
    </citation>
    <scope>NUCLEOTIDE SEQUENCE [LARGE SCALE GENOMIC DNA]</scope>
    <source>
        <strain evidence="6 7">Hb8</strain>
    </source>
</reference>
<dbReference type="InterPro" id="IPR015943">
    <property type="entry name" value="WD40/YVTN_repeat-like_dom_sf"/>
</dbReference>
<dbReference type="PANTHER" id="PTHR47199">
    <property type="entry name" value="PHOTOSYSTEM II STABILITY/ASSEMBLY FACTOR HCF136, CHLOROPLASTIC"/>
    <property type="match status" value="1"/>
</dbReference>
<evidence type="ECO:0000256" key="4">
    <source>
        <dbReference type="SAM" id="SignalP"/>
    </source>
</evidence>
<dbReference type="Proteomes" id="UP000177445">
    <property type="component" value="Chromosome"/>
</dbReference>
<keyword evidence="1" id="KW-0602">Photosynthesis</keyword>
<dbReference type="Gene3D" id="2.130.10.10">
    <property type="entry name" value="YVTN repeat-like/Quinoprotein amine dehydrogenase"/>
    <property type="match status" value="2"/>
</dbReference>
<proteinExistence type="predicted"/>
<keyword evidence="4" id="KW-0732">Signal</keyword>
<evidence type="ECO:0000313" key="7">
    <source>
        <dbReference type="Proteomes" id="UP000177445"/>
    </source>
</evidence>
<evidence type="ECO:0000256" key="3">
    <source>
        <dbReference type="SAM" id="Coils"/>
    </source>
</evidence>
<gene>
    <name evidence="6" type="ORF">BKP64_08865</name>
</gene>
<dbReference type="GO" id="GO:0015979">
    <property type="term" value="P:photosynthesis"/>
    <property type="evidence" value="ECO:0007669"/>
    <property type="project" value="UniProtKB-KW"/>
</dbReference>
<dbReference type="STRING" id="1874317.BKP64_08865"/>